<dbReference type="InterPro" id="IPR001204">
    <property type="entry name" value="Phos_transporter"/>
</dbReference>
<feature type="transmembrane region" description="Helical" evidence="6">
    <location>
        <begin position="46"/>
        <end position="64"/>
    </location>
</feature>
<evidence type="ECO:0000256" key="4">
    <source>
        <dbReference type="ARBA" id="ARBA00022989"/>
    </source>
</evidence>
<dbReference type="RefSeq" id="WP_135471623.1">
    <property type="nucleotide sequence ID" value="NZ_CASJDB010000001.1"/>
</dbReference>
<dbReference type="Proteomes" id="UP000297635">
    <property type="component" value="Unassembled WGS sequence"/>
</dbReference>
<feature type="transmembrane region" description="Helical" evidence="6">
    <location>
        <begin position="6"/>
        <end position="25"/>
    </location>
</feature>
<dbReference type="GO" id="GO:0035435">
    <property type="term" value="P:phosphate ion transmembrane transport"/>
    <property type="evidence" value="ECO:0007669"/>
    <property type="project" value="TreeGrafter"/>
</dbReference>
<feature type="transmembrane region" description="Helical" evidence="6">
    <location>
        <begin position="489"/>
        <end position="506"/>
    </location>
</feature>
<dbReference type="GeneID" id="82149748"/>
<dbReference type="PANTHER" id="PTHR11101:SF16">
    <property type="entry name" value="PHOSPHATE TRANSPORTER"/>
    <property type="match status" value="1"/>
</dbReference>
<evidence type="ECO:0000256" key="1">
    <source>
        <dbReference type="ARBA" id="ARBA00004141"/>
    </source>
</evidence>
<keyword evidence="2 6" id="KW-0813">Transport</keyword>
<protein>
    <recommendedName>
        <fullName evidence="6">Phosphate transporter</fullName>
    </recommendedName>
</protein>
<feature type="transmembrane region" description="Helical" evidence="6">
    <location>
        <begin position="221"/>
        <end position="240"/>
    </location>
</feature>
<evidence type="ECO:0000256" key="2">
    <source>
        <dbReference type="ARBA" id="ARBA00022448"/>
    </source>
</evidence>
<feature type="transmembrane region" description="Helical" evidence="6">
    <location>
        <begin position="84"/>
        <end position="102"/>
    </location>
</feature>
<reference evidence="7 8" key="1">
    <citation type="submission" date="2019-02" db="EMBL/GenBank/DDBJ databases">
        <title>Isolation and identification of novel species under the genus Muribaculum.</title>
        <authorList>
            <person name="Miyake S."/>
            <person name="Ding Y."/>
            <person name="Low A."/>
            <person name="Soh M."/>
            <person name="Seedorf H."/>
        </authorList>
    </citation>
    <scope>NUCLEOTIDE SEQUENCE [LARGE SCALE GENOMIC DNA]</scope>
    <source>
        <strain evidence="7 8">TLL-A3</strain>
    </source>
</reference>
<evidence type="ECO:0000256" key="6">
    <source>
        <dbReference type="RuleBase" id="RU363058"/>
    </source>
</evidence>
<keyword evidence="5 6" id="KW-0472">Membrane</keyword>
<accession>A0A4Z0V5W5</accession>
<feature type="transmembrane region" description="Helical" evidence="6">
    <location>
        <begin position="252"/>
        <end position="270"/>
    </location>
</feature>
<comment type="similarity">
    <text evidence="6">Belongs to the inorganic phosphate transporter (PiT) (TC 2.A.20) family.</text>
</comment>
<dbReference type="GO" id="GO:0005315">
    <property type="term" value="F:phosphate transmembrane transporter activity"/>
    <property type="evidence" value="ECO:0007669"/>
    <property type="project" value="InterPro"/>
</dbReference>
<evidence type="ECO:0000256" key="5">
    <source>
        <dbReference type="ARBA" id="ARBA00023136"/>
    </source>
</evidence>
<comment type="caution">
    <text evidence="7">The sequence shown here is derived from an EMBL/GenBank/DDBJ whole genome shotgun (WGS) entry which is preliminary data.</text>
</comment>
<keyword evidence="4 6" id="KW-1133">Transmembrane helix</keyword>
<keyword evidence="3 6" id="KW-0812">Transmembrane</keyword>
<name>A0A4Z0V5W5_9BACT</name>
<feature type="transmembrane region" description="Helical" evidence="6">
    <location>
        <begin position="114"/>
        <end position="132"/>
    </location>
</feature>
<dbReference type="PANTHER" id="PTHR11101">
    <property type="entry name" value="PHOSPHATE TRANSPORTER"/>
    <property type="match status" value="1"/>
</dbReference>
<evidence type="ECO:0000313" key="8">
    <source>
        <dbReference type="Proteomes" id="UP000297635"/>
    </source>
</evidence>
<keyword evidence="6" id="KW-0592">Phosphate transport</keyword>
<evidence type="ECO:0000313" key="7">
    <source>
        <dbReference type="EMBL" id="TGG40626.1"/>
    </source>
</evidence>
<organism evidence="7 8">
    <name type="scientific">Duncaniella freteri</name>
    <dbReference type="NCBI Taxonomy" id="2530391"/>
    <lineage>
        <taxon>Bacteria</taxon>
        <taxon>Pseudomonadati</taxon>
        <taxon>Bacteroidota</taxon>
        <taxon>Bacteroidia</taxon>
        <taxon>Bacteroidales</taxon>
        <taxon>Muribaculaceae</taxon>
        <taxon>Duncaniella</taxon>
    </lineage>
</organism>
<sequence length="767" mass="84728">MDIVFLGIVIFLFILAVFDLSVGVSNDAVNFLTSAVGSKAASFKRIIFVAAIGVFIGAAMSNGMMDVARHGIFRPENLSFYDVIAIFMAVMVTDIILLDIFNSLGMPTSTTVSMVFELLGATFVVALFKIAAPESTFGMGDLLNTEKALSVILGIFLSVAIAFVFGTLVQFLSRLIFTFEYKSRLKWKVGLFGGIACTAIVYFMLLKGIKDLSIMTPEVKGWISANTAIILGICLAGFTLLSQILHLLKVNVFKMVVLLGTFSLAMAFAGNDLVNFIGIPLTSLASYQDYAANGAGNPGAFNMVSLNGPADTPFYFLIGAGMIMVIALATSRKARQVTRTSVGLSAQNQGDEMFGSSRIGRKLVRGALNTYGWINEHAPSGVKRWIAKRMDPSVSQAEDGAAFDLVRGSVNLMLASMLIAWGTSMKLPLSTTFVTFMVAMGTSLADRAWGRESAVFRITGVISVIGGWFITAGMAFIGAGIVVCLMHKGGVPVMIAGGIISVVMLIRSNIRFRKKQQETEKDTLFQTILSTEDKTEVWPLLRIYINEKQRMFLQFAAQTYSDVTAGFINDNTKLLSRSEKALVTEKDVLKGQRRKLTLCMRLLPTGTAMEKNTWFHLSNNMAMSMTYSLRRINEVCKEHVENNFRPLPMQFHDKFMRLCEKINQTILDSEKAIEVYDPETIDSLRTRCDKVKDELTYSTREVYDLLQKGDASDLTVAYVYLNVLQESQEFITSLRKLLRAVGKLNLAPSSYRSFSHHETREIDKTRD</sequence>
<keyword evidence="8" id="KW-1185">Reference proteome</keyword>
<dbReference type="Pfam" id="PF01384">
    <property type="entry name" value="PHO4"/>
    <property type="match status" value="1"/>
</dbReference>
<proteinExistence type="inferred from homology"/>
<feature type="transmembrane region" description="Helical" evidence="6">
    <location>
        <begin position="152"/>
        <end position="177"/>
    </location>
</feature>
<feature type="transmembrane region" description="Helical" evidence="6">
    <location>
        <begin position="461"/>
        <end position="483"/>
    </location>
</feature>
<dbReference type="GO" id="GO:0016020">
    <property type="term" value="C:membrane"/>
    <property type="evidence" value="ECO:0007669"/>
    <property type="project" value="UniProtKB-SubCell"/>
</dbReference>
<dbReference type="EMBL" id="SJSA01000001">
    <property type="protein sequence ID" value="TGG40626.1"/>
    <property type="molecule type" value="Genomic_DNA"/>
</dbReference>
<feature type="transmembrane region" description="Helical" evidence="6">
    <location>
        <begin position="312"/>
        <end position="330"/>
    </location>
</feature>
<evidence type="ECO:0000256" key="3">
    <source>
        <dbReference type="ARBA" id="ARBA00022692"/>
    </source>
</evidence>
<feature type="transmembrane region" description="Helical" evidence="6">
    <location>
        <begin position="189"/>
        <end position="209"/>
    </location>
</feature>
<feature type="transmembrane region" description="Helical" evidence="6">
    <location>
        <begin position="429"/>
        <end position="449"/>
    </location>
</feature>
<dbReference type="AlphaFoldDB" id="A0A4Z0V5W5"/>
<comment type="subcellular location">
    <subcellularLocation>
        <location evidence="1 6">Membrane</location>
        <topology evidence="1 6">Multi-pass membrane protein</topology>
    </subcellularLocation>
</comment>
<gene>
    <name evidence="7" type="ORF">EZ315_08080</name>
</gene>